<keyword evidence="4" id="KW-1185">Reference proteome</keyword>
<dbReference type="InterPro" id="IPR011109">
    <property type="entry name" value="DNA_bind_recombinase_dom"/>
</dbReference>
<dbReference type="PROSITE" id="PS51736">
    <property type="entry name" value="RECOMBINASES_3"/>
    <property type="match status" value="1"/>
</dbReference>
<evidence type="ECO:0000313" key="4">
    <source>
        <dbReference type="Proteomes" id="UP001596501"/>
    </source>
</evidence>
<dbReference type="PANTHER" id="PTHR30461">
    <property type="entry name" value="DNA-INVERTASE FROM LAMBDOID PROPHAGE"/>
    <property type="match status" value="1"/>
</dbReference>
<dbReference type="PROSITE" id="PS51737">
    <property type="entry name" value="RECOMBINASE_DNA_BIND"/>
    <property type="match status" value="1"/>
</dbReference>
<dbReference type="InterPro" id="IPR050639">
    <property type="entry name" value="SSR_resolvase"/>
</dbReference>
<reference evidence="4" key="1">
    <citation type="journal article" date="2019" name="Int. J. Syst. Evol. Microbiol.">
        <title>The Global Catalogue of Microorganisms (GCM) 10K type strain sequencing project: providing services to taxonomists for standard genome sequencing and annotation.</title>
        <authorList>
            <consortium name="The Broad Institute Genomics Platform"/>
            <consortium name="The Broad Institute Genome Sequencing Center for Infectious Disease"/>
            <person name="Wu L."/>
            <person name="Ma J."/>
        </authorList>
    </citation>
    <scope>NUCLEOTIDE SEQUENCE [LARGE SCALE GENOMIC DNA]</scope>
    <source>
        <strain evidence="4">CGMCC 1.12371</strain>
    </source>
</reference>
<feature type="domain" description="Recombinase" evidence="2">
    <location>
        <begin position="180"/>
        <end position="294"/>
    </location>
</feature>
<protein>
    <submittedName>
        <fullName evidence="3">Recombinase family protein</fullName>
    </submittedName>
</protein>
<dbReference type="EMBL" id="JBHTCA010000020">
    <property type="protein sequence ID" value="MFC7410885.1"/>
    <property type="molecule type" value="Genomic_DNA"/>
</dbReference>
<evidence type="ECO:0000259" key="1">
    <source>
        <dbReference type="PROSITE" id="PS51736"/>
    </source>
</evidence>
<dbReference type="RefSeq" id="WP_382226485.1">
    <property type="nucleotide sequence ID" value="NZ_JBHTCA010000020.1"/>
</dbReference>
<dbReference type="Pfam" id="PF07508">
    <property type="entry name" value="Recombinase"/>
    <property type="match status" value="1"/>
</dbReference>
<dbReference type="Pfam" id="PF00239">
    <property type="entry name" value="Resolvase"/>
    <property type="match status" value="1"/>
</dbReference>
<sequence length="572" mass="63385">MATKSFNFSAVRASQVPAMACAIYTRKSSEEGLEQDFNSLHAQREACEAFVLSQKSLGWSLNPTTYDDGGFSGGNTERPALKRLIADIEAGKIKVIVVYKVDRLTRSLADFAKLVELFDAKGVSFVSVTQQFNTTTSMGRLTLNVLLSFAQFEREVTGERIRDKIAASKRKGLWMGGVAPVGYVPHGRTLVREEIHADRVRAIYELYLEKNCVSKLSEELQKRQWLTPERTTKRAGGGGNKPFSRGHLYRILSNPIYVGRVPHKDDAHPGQHPAIVSEELWNQVQQRLEQNKQGTKTKAHAANPSLLAGKLQDELGRRLIPSHARKGHKRYRYYITAADEPGEPIRLPANDLEELVIAAVTRWAGDKKQVVDAIGWNDAKKASDAIEAGKQLAQNLKLSARDHIGNCVEAVEVGPSTIRIAIDLIGCGLVKLDKGADSSSWEQPVLEVPAERKRTGLAVRLIIGEPGPGQIDARQHKGAKEPDPTMLTMLAKARDWYEKLTLRGLSLAQISQADQISVKYVGRILQLALLAPDIVQALEQGDYPMELTATKLSRMVPLPMDWDEQRHLLGMT</sequence>
<name>A0ABW2QNC9_9BURK</name>
<proteinExistence type="predicted"/>
<dbReference type="PANTHER" id="PTHR30461:SF23">
    <property type="entry name" value="DNA RECOMBINASE-RELATED"/>
    <property type="match status" value="1"/>
</dbReference>
<comment type="caution">
    <text evidence="3">The sequence shown here is derived from an EMBL/GenBank/DDBJ whole genome shotgun (WGS) entry which is preliminary data.</text>
</comment>
<dbReference type="InterPro" id="IPR038109">
    <property type="entry name" value="DNA_bind_recomb_sf"/>
</dbReference>
<dbReference type="Gene3D" id="3.90.1750.20">
    <property type="entry name" value="Putative Large Serine Recombinase, Chain B, Domain 2"/>
    <property type="match status" value="1"/>
</dbReference>
<evidence type="ECO:0000259" key="2">
    <source>
        <dbReference type="PROSITE" id="PS51737"/>
    </source>
</evidence>
<dbReference type="CDD" id="cd03768">
    <property type="entry name" value="SR_ResInv"/>
    <property type="match status" value="1"/>
</dbReference>
<organism evidence="3 4">
    <name type="scientific">Hydrogenophaga atypica</name>
    <dbReference type="NCBI Taxonomy" id="249409"/>
    <lineage>
        <taxon>Bacteria</taxon>
        <taxon>Pseudomonadati</taxon>
        <taxon>Pseudomonadota</taxon>
        <taxon>Betaproteobacteria</taxon>
        <taxon>Burkholderiales</taxon>
        <taxon>Comamonadaceae</taxon>
        <taxon>Hydrogenophaga</taxon>
    </lineage>
</organism>
<accession>A0ABW2QNC9</accession>
<dbReference type="Proteomes" id="UP001596501">
    <property type="component" value="Unassembled WGS sequence"/>
</dbReference>
<gene>
    <name evidence="3" type="ORF">ACFQPB_18660</name>
</gene>
<dbReference type="SMART" id="SM00857">
    <property type="entry name" value="Resolvase"/>
    <property type="match status" value="1"/>
</dbReference>
<feature type="domain" description="Resolvase/invertase-type recombinase catalytic" evidence="1">
    <location>
        <begin position="20"/>
        <end position="172"/>
    </location>
</feature>
<evidence type="ECO:0000313" key="3">
    <source>
        <dbReference type="EMBL" id="MFC7410885.1"/>
    </source>
</evidence>
<dbReference type="SUPFAM" id="SSF109709">
    <property type="entry name" value="KorB DNA-binding domain-like"/>
    <property type="match status" value="1"/>
</dbReference>
<dbReference type="SUPFAM" id="SSF53041">
    <property type="entry name" value="Resolvase-like"/>
    <property type="match status" value="1"/>
</dbReference>
<dbReference type="InterPro" id="IPR006119">
    <property type="entry name" value="Resolv_N"/>
</dbReference>
<dbReference type="InterPro" id="IPR036162">
    <property type="entry name" value="Resolvase-like_N_sf"/>
</dbReference>
<dbReference type="Gene3D" id="3.40.50.1390">
    <property type="entry name" value="Resolvase, N-terminal catalytic domain"/>
    <property type="match status" value="1"/>
</dbReference>